<keyword evidence="2 4" id="KW-0808">Transferase</keyword>
<evidence type="ECO:0000256" key="2">
    <source>
        <dbReference type="ARBA" id="ARBA00022679"/>
    </source>
</evidence>
<feature type="transmembrane region" description="Helical" evidence="5">
    <location>
        <begin position="67"/>
        <end position="91"/>
    </location>
</feature>
<dbReference type="AlphaFoldDB" id="A0A6B1DRY1"/>
<gene>
    <name evidence="7" type="ORF">F4Y08_03810</name>
</gene>
<dbReference type="InterPro" id="IPR029063">
    <property type="entry name" value="SAM-dependent_MTases_sf"/>
</dbReference>
<dbReference type="GO" id="GO:0016740">
    <property type="term" value="F:transferase activity"/>
    <property type="evidence" value="ECO:0007669"/>
    <property type="project" value="UniProtKB-UniRule"/>
</dbReference>
<evidence type="ECO:0000256" key="5">
    <source>
        <dbReference type="SAM" id="Phobius"/>
    </source>
</evidence>
<dbReference type="PROSITE" id="PS51006">
    <property type="entry name" value="PABS_2"/>
    <property type="match status" value="1"/>
</dbReference>
<evidence type="ECO:0000256" key="3">
    <source>
        <dbReference type="ARBA" id="ARBA00023115"/>
    </source>
</evidence>
<dbReference type="GO" id="GO:0006596">
    <property type="term" value="P:polyamine biosynthetic process"/>
    <property type="evidence" value="ECO:0007669"/>
    <property type="project" value="UniProtKB-UniRule"/>
</dbReference>
<feature type="transmembrane region" description="Helical" evidence="5">
    <location>
        <begin position="36"/>
        <end position="55"/>
    </location>
</feature>
<keyword evidence="5" id="KW-1133">Transmembrane helix</keyword>
<comment type="caution">
    <text evidence="7">The sequence shown here is derived from an EMBL/GenBank/DDBJ whole genome shotgun (WGS) entry which is preliminary data.</text>
</comment>
<feature type="domain" description="PABS" evidence="6">
    <location>
        <begin position="218"/>
        <end position="458"/>
    </location>
</feature>
<evidence type="ECO:0000256" key="1">
    <source>
        <dbReference type="ARBA" id="ARBA00007867"/>
    </source>
</evidence>
<dbReference type="PANTHER" id="PTHR43317">
    <property type="entry name" value="THERMOSPERMINE SYNTHASE ACAULIS5"/>
    <property type="match status" value="1"/>
</dbReference>
<reference evidence="7" key="1">
    <citation type="submission" date="2019-09" db="EMBL/GenBank/DDBJ databases">
        <title>Characterisation of the sponge microbiome using genome-centric metagenomics.</title>
        <authorList>
            <person name="Engelberts J.P."/>
            <person name="Robbins S.J."/>
            <person name="De Goeij J.M."/>
            <person name="Aranda M."/>
            <person name="Bell S.C."/>
            <person name="Webster N.S."/>
        </authorList>
    </citation>
    <scope>NUCLEOTIDE SEQUENCE</scope>
    <source>
        <strain evidence="7">SB0662_bin_9</strain>
    </source>
</reference>
<organism evidence="7">
    <name type="scientific">Caldilineaceae bacterium SB0662_bin_9</name>
    <dbReference type="NCBI Taxonomy" id="2605258"/>
    <lineage>
        <taxon>Bacteria</taxon>
        <taxon>Bacillati</taxon>
        <taxon>Chloroflexota</taxon>
        <taxon>Caldilineae</taxon>
        <taxon>Caldilineales</taxon>
        <taxon>Caldilineaceae</taxon>
    </lineage>
</organism>
<feature type="transmembrane region" description="Helical" evidence="5">
    <location>
        <begin position="103"/>
        <end position="127"/>
    </location>
</feature>
<feature type="transmembrane region" description="Helical" evidence="5">
    <location>
        <begin position="6"/>
        <end position="24"/>
    </location>
</feature>
<dbReference type="SUPFAM" id="SSF53335">
    <property type="entry name" value="S-adenosyl-L-methionine-dependent methyltransferases"/>
    <property type="match status" value="1"/>
</dbReference>
<dbReference type="CDD" id="cd02440">
    <property type="entry name" value="AdoMet_MTases"/>
    <property type="match status" value="1"/>
</dbReference>
<dbReference type="NCBIfam" id="NF037959">
    <property type="entry name" value="MFS_SpdSyn"/>
    <property type="match status" value="2"/>
</dbReference>
<feature type="transmembrane region" description="Helical" evidence="5">
    <location>
        <begin position="178"/>
        <end position="196"/>
    </location>
</feature>
<keyword evidence="3 4" id="KW-0620">Polyamine biosynthesis</keyword>
<proteinExistence type="inferred from homology"/>
<keyword evidence="5" id="KW-0472">Membrane</keyword>
<feature type="transmembrane region" description="Helical" evidence="5">
    <location>
        <begin position="202"/>
        <end position="220"/>
    </location>
</feature>
<feature type="transmembrane region" description="Helical" evidence="5">
    <location>
        <begin position="147"/>
        <end position="169"/>
    </location>
</feature>
<evidence type="ECO:0000256" key="4">
    <source>
        <dbReference type="PROSITE-ProRule" id="PRU00354"/>
    </source>
</evidence>
<evidence type="ECO:0000259" key="6">
    <source>
        <dbReference type="PROSITE" id="PS51006"/>
    </source>
</evidence>
<keyword evidence="5" id="KW-0812">Transmembrane</keyword>
<sequence>MRAYLYLLVFGVGAGALAIELAAARLLDPWFGNSQIVWAALISLVLACLALGAWFGGRVGDRSPSLLPLLAVVMVSGVATAVIPVIAQPVLQLAIRDLLELEAGLLLAAMVAVAILLTFPLVLLGAVTPWVVRIALSSVNTGGRTAGSLYAVGTVGSILGTLVPVLWLVPSYGTRRTFLLIGLWLVLLALCGSPWVARRQHATGLAGVLVMAALLGFDVLSGSTSIRPGLVAGSVPSRLLHEEESRYNYIAIREAGGERWLKLNEGNGIHSVWHPDRILSHGIWDYFLLAPWFSASPPDPETARVLVIGLAAGTVSSLWTDVYGPAPITGVELDPAILEVGREWFAMDRPNITAVAADGRQWLSRQDPSEVWDVVLVDAYRVPYIPFHLTTVEWFELVDEHLAASSVVAVNVGRTETDLSLVEAMVTTMSDVWPRVFVLEEPVPEGVLGNVLVIGVREQIGIETFADNVAGLPEHLPGEFRAFAAIAAAKVRVGIPDLDMKPWTDDKAPIERIVHRIVWNWLVIASEATLDAS</sequence>
<name>A0A6B1DRY1_9CHLR</name>
<protein>
    <submittedName>
        <fullName evidence="7">Spermine synthase</fullName>
    </submittedName>
</protein>
<dbReference type="PANTHER" id="PTHR43317:SF1">
    <property type="entry name" value="THERMOSPERMINE SYNTHASE ACAULIS5"/>
    <property type="match status" value="1"/>
</dbReference>
<dbReference type="Gene3D" id="3.40.50.150">
    <property type="entry name" value="Vaccinia Virus protein VP39"/>
    <property type="match status" value="1"/>
</dbReference>
<evidence type="ECO:0000313" key="7">
    <source>
        <dbReference type="EMBL" id="MYD89453.1"/>
    </source>
</evidence>
<dbReference type="InterPro" id="IPR030374">
    <property type="entry name" value="PABS"/>
</dbReference>
<dbReference type="EMBL" id="VXPY01000021">
    <property type="protein sequence ID" value="MYD89453.1"/>
    <property type="molecule type" value="Genomic_DNA"/>
</dbReference>
<feature type="active site" description="Proton acceptor" evidence="4">
    <location>
        <position position="378"/>
    </location>
</feature>
<accession>A0A6B1DRY1</accession>
<comment type="similarity">
    <text evidence="1">Belongs to the spermidine/spermine synthase family.</text>
</comment>